<gene>
    <name evidence="2" type="ORF">DXG03_005600</name>
</gene>
<feature type="region of interest" description="Disordered" evidence="1">
    <location>
        <begin position="62"/>
        <end position="86"/>
    </location>
</feature>
<sequence length="86" mass="9163">MAKSLREPILITARYLGSSQALHTSNKIPGSSKLLEKLDALSLSKEPVEVDSDGDIEVLGPFPAQPKATNQGKRQVGVLGHKSSKP</sequence>
<name>A0A9P7K1Z8_9AGAR</name>
<reference evidence="2" key="2">
    <citation type="submission" date="2021-10" db="EMBL/GenBank/DDBJ databases">
        <title>Phylogenomics reveals ancestral predisposition of the termite-cultivated fungus Termitomyces towards a domesticated lifestyle.</title>
        <authorList>
            <person name="Auxier B."/>
            <person name="Grum-Grzhimaylo A."/>
            <person name="Cardenas M.E."/>
            <person name="Lodge J.D."/>
            <person name="Laessoe T."/>
            <person name="Pedersen O."/>
            <person name="Smith M.E."/>
            <person name="Kuyper T.W."/>
            <person name="Franco-Molano E.A."/>
            <person name="Baroni T.J."/>
            <person name="Aanen D.K."/>
        </authorList>
    </citation>
    <scope>NUCLEOTIDE SEQUENCE</scope>
    <source>
        <strain evidence="2">AP01</strain>
        <tissue evidence="2">Mycelium</tissue>
    </source>
</reference>
<dbReference type="Proteomes" id="UP000775547">
    <property type="component" value="Unassembled WGS sequence"/>
</dbReference>
<proteinExistence type="predicted"/>
<dbReference type="EMBL" id="JABCKV010003488">
    <property type="protein sequence ID" value="KAG5634946.1"/>
    <property type="molecule type" value="Genomic_DNA"/>
</dbReference>
<organism evidence="2 3">
    <name type="scientific">Asterophora parasitica</name>
    <dbReference type="NCBI Taxonomy" id="117018"/>
    <lineage>
        <taxon>Eukaryota</taxon>
        <taxon>Fungi</taxon>
        <taxon>Dikarya</taxon>
        <taxon>Basidiomycota</taxon>
        <taxon>Agaricomycotina</taxon>
        <taxon>Agaricomycetes</taxon>
        <taxon>Agaricomycetidae</taxon>
        <taxon>Agaricales</taxon>
        <taxon>Tricholomatineae</taxon>
        <taxon>Lyophyllaceae</taxon>
        <taxon>Asterophora</taxon>
    </lineage>
</organism>
<keyword evidence="3" id="KW-1185">Reference proteome</keyword>
<evidence type="ECO:0000313" key="3">
    <source>
        <dbReference type="Proteomes" id="UP000775547"/>
    </source>
</evidence>
<comment type="caution">
    <text evidence="2">The sequence shown here is derived from an EMBL/GenBank/DDBJ whole genome shotgun (WGS) entry which is preliminary data.</text>
</comment>
<evidence type="ECO:0000256" key="1">
    <source>
        <dbReference type="SAM" id="MobiDB-lite"/>
    </source>
</evidence>
<accession>A0A9P7K1Z8</accession>
<protein>
    <submittedName>
        <fullName evidence="2">Uncharacterized protein</fullName>
    </submittedName>
</protein>
<dbReference type="AlphaFoldDB" id="A0A9P7K1Z8"/>
<evidence type="ECO:0000313" key="2">
    <source>
        <dbReference type="EMBL" id="KAG5634946.1"/>
    </source>
</evidence>
<feature type="non-terminal residue" evidence="2">
    <location>
        <position position="86"/>
    </location>
</feature>
<reference evidence="2" key="1">
    <citation type="submission" date="2020-07" db="EMBL/GenBank/DDBJ databases">
        <authorList>
            <person name="Nieuwenhuis M."/>
            <person name="Van De Peppel L.J.J."/>
        </authorList>
    </citation>
    <scope>NUCLEOTIDE SEQUENCE</scope>
    <source>
        <strain evidence="2">AP01</strain>
        <tissue evidence="2">Mycelium</tissue>
    </source>
</reference>